<keyword evidence="3 9" id="KW-0645">Protease</keyword>
<dbReference type="STRING" id="230819.A0A5C3KRT1"/>
<dbReference type="PANTHER" id="PTHR12147">
    <property type="entry name" value="METALLOPEPTIDASE M28 FAMILY MEMBER"/>
    <property type="match status" value="1"/>
</dbReference>
<dbReference type="PROSITE" id="PS51257">
    <property type="entry name" value="PROKAR_LIPOPROTEIN"/>
    <property type="match status" value="1"/>
</dbReference>
<dbReference type="EC" id="3.4.-.-" evidence="9"/>
<dbReference type="EMBL" id="ML210223">
    <property type="protein sequence ID" value="TFK23202.1"/>
    <property type="molecule type" value="Genomic_DNA"/>
</dbReference>
<dbReference type="Gene3D" id="3.40.630.10">
    <property type="entry name" value="Zn peptidases"/>
    <property type="match status" value="1"/>
</dbReference>
<keyword evidence="6 9" id="KW-0378">Hydrolase</keyword>
<dbReference type="OrthoDB" id="2214at2759"/>
<feature type="domain" description="Peptidase M28" evidence="10">
    <location>
        <begin position="170"/>
        <end position="357"/>
    </location>
</feature>
<name>A0A5C3KRT1_COPMA</name>
<protein>
    <recommendedName>
        <fullName evidence="9">Peptide hydrolase</fullName>
        <ecNumber evidence="9">3.4.-.-</ecNumber>
    </recommendedName>
</protein>
<evidence type="ECO:0000256" key="7">
    <source>
        <dbReference type="ARBA" id="ARBA00022833"/>
    </source>
</evidence>
<dbReference type="InterPro" id="IPR045175">
    <property type="entry name" value="M28_fam"/>
</dbReference>
<evidence type="ECO:0000259" key="10">
    <source>
        <dbReference type="Pfam" id="PF04389"/>
    </source>
</evidence>
<keyword evidence="4 9" id="KW-0479">Metal-binding</keyword>
<dbReference type="CDD" id="cd03879">
    <property type="entry name" value="M28_AAP"/>
    <property type="match status" value="1"/>
</dbReference>
<accession>A0A5C3KRT1</accession>
<comment type="similarity">
    <text evidence="8">Belongs to the peptidase M28 family. M28E subfamily.</text>
</comment>
<dbReference type="GO" id="GO:0006508">
    <property type="term" value="P:proteolysis"/>
    <property type="evidence" value="ECO:0007669"/>
    <property type="project" value="UniProtKB-KW"/>
</dbReference>
<comment type="cofactor">
    <cofactor evidence="1">
        <name>Zn(2+)</name>
        <dbReference type="ChEBI" id="CHEBI:29105"/>
    </cofactor>
</comment>
<organism evidence="11 12">
    <name type="scientific">Coprinopsis marcescibilis</name>
    <name type="common">Agaric fungus</name>
    <name type="synonym">Psathyrella marcescibilis</name>
    <dbReference type="NCBI Taxonomy" id="230819"/>
    <lineage>
        <taxon>Eukaryota</taxon>
        <taxon>Fungi</taxon>
        <taxon>Dikarya</taxon>
        <taxon>Basidiomycota</taxon>
        <taxon>Agaricomycotina</taxon>
        <taxon>Agaricomycetes</taxon>
        <taxon>Agaricomycetidae</taxon>
        <taxon>Agaricales</taxon>
        <taxon>Agaricineae</taxon>
        <taxon>Psathyrellaceae</taxon>
        <taxon>Coprinopsis</taxon>
    </lineage>
</organism>
<evidence type="ECO:0000313" key="11">
    <source>
        <dbReference type="EMBL" id="TFK23202.1"/>
    </source>
</evidence>
<proteinExistence type="inferred from homology"/>
<dbReference type="AlphaFoldDB" id="A0A5C3KRT1"/>
<dbReference type="Pfam" id="PF04389">
    <property type="entry name" value="Peptidase_M28"/>
    <property type="match status" value="1"/>
</dbReference>
<evidence type="ECO:0000313" key="12">
    <source>
        <dbReference type="Proteomes" id="UP000307440"/>
    </source>
</evidence>
<evidence type="ECO:0000256" key="2">
    <source>
        <dbReference type="ARBA" id="ARBA00022438"/>
    </source>
</evidence>
<evidence type="ECO:0000256" key="1">
    <source>
        <dbReference type="ARBA" id="ARBA00001947"/>
    </source>
</evidence>
<feature type="chain" id="PRO_5023136627" description="Peptide hydrolase" evidence="9">
    <location>
        <begin position="23"/>
        <end position="383"/>
    </location>
</feature>
<reference evidence="11 12" key="1">
    <citation type="journal article" date="2019" name="Nat. Ecol. Evol.">
        <title>Megaphylogeny resolves global patterns of mushroom evolution.</title>
        <authorList>
            <person name="Varga T."/>
            <person name="Krizsan K."/>
            <person name="Foldi C."/>
            <person name="Dima B."/>
            <person name="Sanchez-Garcia M."/>
            <person name="Sanchez-Ramirez S."/>
            <person name="Szollosi G.J."/>
            <person name="Szarkandi J.G."/>
            <person name="Papp V."/>
            <person name="Albert L."/>
            <person name="Andreopoulos W."/>
            <person name="Angelini C."/>
            <person name="Antonin V."/>
            <person name="Barry K.W."/>
            <person name="Bougher N.L."/>
            <person name="Buchanan P."/>
            <person name="Buyck B."/>
            <person name="Bense V."/>
            <person name="Catcheside P."/>
            <person name="Chovatia M."/>
            <person name="Cooper J."/>
            <person name="Damon W."/>
            <person name="Desjardin D."/>
            <person name="Finy P."/>
            <person name="Geml J."/>
            <person name="Haridas S."/>
            <person name="Hughes K."/>
            <person name="Justo A."/>
            <person name="Karasinski D."/>
            <person name="Kautmanova I."/>
            <person name="Kiss B."/>
            <person name="Kocsube S."/>
            <person name="Kotiranta H."/>
            <person name="LaButti K.M."/>
            <person name="Lechner B.E."/>
            <person name="Liimatainen K."/>
            <person name="Lipzen A."/>
            <person name="Lukacs Z."/>
            <person name="Mihaltcheva S."/>
            <person name="Morgado L.N."/>
            <person name="Niskanen T."/>
            <person name="Noordeloos M.E."/>
            <person name="Ohm R.A."/>
            <person name="Ortiz-Santana B."/>
            <person name="Ovrebo C."/>
            <person name="Racz N."/>
            <person name="Riley R."/>
            <person name="Savchenko A."/>
            <person name="Shiryaev A."/>
            <person name="Soop K."/>
            <person name="Spirin V."/>
            <person name="Szebenyi C."/>
            <person name="Tomsovsky M."/>
            <person name="Tulloss R.E."/>
            <person name="Uehling J."/>
            <person name="Grigoriev I.V."/>
            <person name="Vagvolgyi C."/>
            <person name="Papp T."/>
            <person name="Martin F.M."/>
            <person name="Miettinen O."/>
            <person name="Hibbett D.S."/>
            <person name="Nagy L.G."/>
        </authorList>
    </citation>
    <scope>NUCLEOTIDE SEQUENCE [LARGE SCALE GENOMIC DNA]</scope>
    <source>
        <strain evidence="11 12">CBS 121175</strain>
    </source>
</reference>
<evidence type="ECO:0000256" key="6">
    <source>
        <dbReference type="ARBA" id="ARBA00022801"/>
    </source>
</evidence>
<sequence>MKVFNSLLTLTTLSVLISGCLAGITEAELRQKSANGLRLISLQEGVEPEWKTFDEVSELIKEDTGFFDVTEFYDPSNPAAIINSRRIIPATYDAPSRISEVKALFDAISVENMQQYSSNLTSFFNRHYQSPTGAAASVWIRDTVQDFINAYPESGATVSLFNNTYVQSSIIANIPGTSPYEPIIVLGGHMDSINRGDRTAAAPSPGADDDGSGTGNLLEIFRVLVSTRFKPTRTVEFHWYAAEEAGLLGSQAVARKYRTDGVQVKAMLQLDMTAYTKPGTEEVVGLIPDFVDSSLTDFVGSLVDEYLNIPWITSNPCGYGCSDHASWFREGYPSAFPFESALRDSNPFIHTVNDTVDLEGFSWSHSVEFTKLGVAFAVELGAA</sequence>
<dbReference type="GO" id="GO:0008235">
    <property type="term" value="F:metalloexopeptidase activity"/>
    <property type="evidence" value="ECO:0007669"/>
    <property type="project" value="InterPro"/>
</dbReference>
<dbReference type="SUPFAM" id="SSF53187">
    <property type="entry name" value="Zn-dependent exopeptidases"/>
    <property type="match status" value="1"/>
</dbReference>
<keyword evidence="5 9" id="KW-0732">Signal</keyword>
<keyword evidence="12" id="KW-1185">Reference proteome</keyword>
<dbReference type="GO" id="GO:0046872">
    <property type="term" value="F:metal ion binding"/>
    <property type="evidence" value="ECO:0007669"/>
    <property type="project" value="UniProtKB-KW"/>
</dbReference>
<evidence type="ECO:0000256" key="9">
    <source>
        <dbReference type="RuleBase" id="RU361240"/>
    </source>
</evidence>
<evidence type="ECO:0000256" key="3">
    <source>
        <dbReference type="ARBA" id="ARBA00022670"/>
    </source>
</evidence>
<dbReference type="PANTHER" id="PTHR12147:SF56">
    <property type="entry name" value="AMINOPEPTIDASE YDR415C-RELATED"/>
    <property type="match status" value="1"/>
</dbReference>
<feature type="signal peptide" evidence="9">
    <location>
        <begin position="1"/>
        <end position="22"/>
    </location>
</feature>
<evidence type="ECO:0000256" key="4">
    <source>
        <dbReference type="ARBA" id="ARBA00022723"/>
    </source>
</evidence>
<evidence type="ECO:0000256" key="5">
    <source>
        <dbReference type="ARBA" id="ARBA00022729"/>
    </source>
</evidence>
<dbReference type="GO" id="GO:0004177">
    <property type="term" value="F:aminopeptidase activity"/>
    <property type="evidence" value="ECO:0007669"/>
    <property type="project" value="UniProtKB-KW"/>
</dbReference>
<dbReference type="InterPro" id="IPR007484">
    <property type="entry name" value="Peptidase_M28"/>
</dbReference>
<evidence type="ECO:0000256" key="8">
    <source>
        <dbReference type="ARBA" id="ARBA00043962"/>
    </source>
</evidence>
<keyword evidence="7 9" id="KW-0862">Zinc</keyword>
<dbReference type="Proteomes" id="UP000307440">
    <property type="component" value="Unassembled WGS sequence"/>
</dbReference>
<keyword evidence="2 11" id="KW-0031">Aminopeptidase</keyword>
<gene>
    <name evidence="11" type="ORF">FA15DRAFT_670700</name>
</gene>